<feature type="region of interest" description="Disordered" evidence="1">
    <location>
        <begin position="821"/>
        <end position="841"/>
    </location>
</feature>
<feature type="transmembrane region" description="Helical" evidence="2">
    <location>
        <begin position="421"/>
        <end position="446"/>
    </location>
</feature>
<dbReference type="NCBIfam" id="NF045890">
    <property type="entry name" value="conj_pls20_p028"/>
    <property type="match status" value="1"/>
</dbReference>
<feature type="compositionally biased region" description="Low complexity" evidence="1">
    <location>
        <begin position="687"/>
        <end position="712"/>
    </location>
</feature>
<feature type="transmembrane region" description="Helical" evidence="2">
    <location>
        <begin position="150"/>
        <end position="168"/>
    </location>
</feature>
<evidence type="ECO:0000256" key="2">
    <source>
        <dbReference type="SAM" id="Phobius"/>
    </source>
</evidence>
<keyword evidence="2" id="KW-0472">Membrane</keyword>
<feature type="compositionally biased region" description="Low complexity" evidence="1">
    <location>
        <begin position="741"/>
        <end position="773"/>
    </location>
</feature>
<feature type="region of interest" description="Disordered" evidence="1">
    <location>
        <begin position="546"/>
        <end position="787"/>
    </location>
</feature>
<evidence type="ECO:0000259" key="3">
    <source>
        <dbReference type="Pfam" id="PF26635"/>
    </source>
</evidence>
<dbReference type="InterPro" id="IPR058521">
    <property type="entry name" value="DUF8208"/>
</dbReference>
<feature type="transmembrane region" description="Helical" evidence="2">
    <location>
        <begin position="327"/>
        <end position="346"/>
    </location>
</feature>
<feature type="compositionally biased region" description="Gly residues" evidence="1">
    <location>
        <begin position="657"/>
        <end position="671"/>
    </location>
</feature>
<feature type="compositionally biased region" description="Low complexity" evidence="1">
    <location>
        <begin position="721"/>
        <end position="734"/>
    </location>
</feature>
<dbReference type="InterPro" id="IPR058066">
    <property type="entry name" value="pXO2-14_N"/>
</dbReference>
<feature type="transmembrane region" description="Helical" evidence="2">
    <location>
        <begin position="120"/>
        <end position="138"/>
    </location>
</feature>
<evidence type="ECO:0000256" key="1">
    <source>
        <dbReference type="SAM" id="MobiDB-lite"/>
    </source>
</evidence>
<dbReference type="EMBL" id="QFAS01000005">
    <property type="protein sequence ID" value="PWG53224.1"/>
    <property type="molecule type" value="Genomic_DNA"/>
</dbReference>
<evidence type="ECO:0000313" key="4">
    <source>
        <dbReference type="EMBL" id="PWG53224.1"/>
    </source>
</evidence>
<feature type="domain" description="DUF8208" evidence="3">
    <location>
        <begin position="70"/>
        <end position="473"/>
    </location>
</feature>
<evidence type="ECO:0000313" key="5">
    <source>
        <dbReference type="Proteomes" id="UP000245607"/>
    </source>
</evidence>
<gene>
    <name evidence="4" type="ORF">DB362_04700</name>
</gene>
<sequence>MSFFRDIFDWLTGNVPTSSKVSDFSSFSELMKTVADFNGDITDPTKTKAALWFYNYWGTYLQPVPGFLSFLDLIGGWVVIVLYNFTSALENVFNNLFKLFGLFGYLGDSNTLIGTFYKGFQYLGLSIFILLAIVQIIISVFGKPFKYKDAILHAVIVTGVVAVLPMTVTKVSQVMYDDITGENGIENVGNTSKDSLALQPIKNNVVDLMVLVNGDFNTKEFPLDKYGNLTPKRDKDGKIEAYNYITDNPDKKGSANFVTHIDFGSALGATDTKTLDKLEKKGHKGIKGLFLHYPSDTRSSIQAVNEHRFVSGANLAEKVYMRYKTNFFAIYAQYIVLIILLIMMSVKLVTSIFELIITGMVAPIQGYSSVTSHKKFKELILTMTGTVAGIYFEVIIMRVVLEIMRDFPTLTMASGNSTTSAFFEGLGTFESAIISIIVYLGLFFGAMQGVTIVERWLGVSVGHNNLAQQMMGAMMVTNAVSGVAGAAGHAAAGAAGAVMAGAKAAPNAISKAANKASKLGGMASGVSNNIGSQGLGATAKGGLNNMADKASGKMQGGLNSLKDSHNQGKATAENATKNNNPSSKDLMNHPNAYGPDAGGSPKGDGSSSEKSPGGNASGNDKATDGDSSKGTAGNQGNGGLNDTGGQGNDGSSDSGNSGSGDQGGLNGGSDIDGGSDPQNENGGSDPGNSGTDDGNGLSGGSDPSDSGTDDGNGLSGGSDPGNSGTDDGNGLSGSSDGGSNGNVSHRSSSGNSSRGNAPVGKGNTNNGNGLNKKNPGKKQPTTEEKVDIINKNVAAMQKKMKPSQFDKAKASYQQAKGNFTQSAQQLTFGRSHIRGKTDDDE</sequence>
<dbReference type="AlphaFoldDB" id="A0A2U2M8N7"/>
<organism evidence="4 5">
    <name type="scientific">Ligilactobacillus salivarius</name>
    <dbReference type="NCBI Taxonomy" id="1624"/>
    <lineage>
        <taxon>Bacteria</taxon>
        <taxon>Bacillati</taxon>
        <taxon>Bacillota</taxon>
        <taxon>Bacilli</taxon>
        <taxon>Lactobacillales</taxon>
        <taxon>Lactobacillaceae</taxon>
        <taxon>Ligilactobacillus</taxon>
    </lineage>
</organism>
<feature type="transmembrane region" description="Helical" evidence="2">
    <location>
        <begin position="379"/>
        <end position="401"/>
    </location>
</feature>
<feature type="compositionally biased region" description="Gly residues" evidence="1">
    <location>
        <begin position="633"/>
        <end position="648"/>
    </location>
</feature>
<dbReference type="Pfam" id="PF26635">
    <property type="entry name" value="DUF8208"/>
    <property type="match status" value="1"/>
</dbReference>
<accession>A0A2U2M8N7</accession>
<keyword evidence="2" id="KW-1133">Transmembrane helix</keyword>
<reference evidence="4 5" key="1">
    <citation type="submission" date="2018-05" db="EMBL/GenBank/DDBJ databases">
        <title>Lactobacillus salivarius genome sequencing and assembly.</title>
        <authorList>
            <person name="Audisio C."/>
            <person name="Albarracin L."/>
            <person name="Torres M.J."/>
            <person name="Hebert E.M."/>
            <person name="Saavedra L."/>
        </authorList>
    </citation>
    <scope>NUCLEOTIDE SEQUENCE [LARGE SCALE GENOMIC DNA]</scope>
    <source>
        <strain evidence="4 5">A3iob</strain>
    </source>
</reference>
<keyword evidence="2" id="KW-0812">Transmembrane</keyword>
<feature type="transmembrane region" description="Helical" evidence="2">
    <location>
        <begin position="352"/>
        <end position="370"/>
    </location>
</feature>
<feature type="transmembrane region" description="Helical" evidence="2">
    <location>
        <begin position="67"/>
        <end position="86"/>
    </location>
</feature>
<proteinExistence type="predicted"/>
<dbReference type="Proteomes" id="UP000245607">
    <property type="component" value="Unassembled WGS sequence"/>
</dbReference>
<comment type="caution">
    <text evidence="4">The sequence shown here is derived from an EMBL/GenBank/DDBJ whole genome shotgun (WGS) entry which is preliminary data.</text>
</comment>
<dbReference type="RefSeq" id="WP_109241904.1">
    <property type="nucleotide sequence ID" value="NZ_QFAS01000005.1"/>
</dbReference>
<protein>
    <recommendedName>
        <fullName evidence="3">DUF8208 domain-containing protein</fullName>
    </recommendedName>
</protein>
<feature type="compositionally biased region" description="Low complexity" evidence="1">
    <location>
        <begin position="569"/>
        <end position="580"/>
    </location>
</feature>
<name>A0A2U2M8N7_9LACO</name>